<proteinExistence type="predicted"/>
<dbReference type="PANTHER" id="PTHR33531">
    <property type="entry name" value="RUBRERYTHRIN SUBFAMILY"/>
    <property type="match status" value="1"/>
</dbReference>
<name>A0A0H5SGV9_HERHM</name>
<feature type="domain" description="Rubrerythrin diiron-binding" evidence="1">
    <location>
        <begin position="4"/>
        <end position="138"/>
    </location>
</feature>
<dbReference type="AlphaFoldDB" id="A0A0H5SGV9"/>
<dbReference type="GO" id="GO:0046872">
    <property type="term" value="F:metal ion binding"/>
    <property type="evidence" value="ECO:0007669"/>
    <property type="project" value="InterPro"/>
</dbReference>
<reference evidence="2 3" key="1">
    <citation type="submission" date="2015-06" db="EMBL/GenBank/DDBJ databases">
        <authorList>
            <person name="Wibberg Daniel"/>
        </authorList>
    </citation>
    <scope>NUCLEOTIDE SEQUENCE [LARGE SCALE GENOMIC DNA]</scope>
    <source>
        <strain evidence="2 3">T3/55T</strain>
    </source>
</reference>
<dbReference type="SUPFAM" id="SSF47240">
    <property type="entry name" value="Ferritin-like"/>
    <property type="match status" value="1"/>
</dbReference>
<protein>
    <recommendedName>
        <fullName evidence="1">Rubrerythrin diiron-binding domain-containing protein</fullName>
    </recommendedName>
</protein>
<sequence>MQKTLELAIQLEIEGQKYYLEQANKNKDNELFKVFNLLADAEKEHEKLLRKRLNDEDYVLDNSNIDKIKEVFNGLKNFDVKNTFKTTQLDVYRLAVDIEEKSIKLYQDMLKEADNDKDKELLKFLINEENQHLILFEEFVKMVSRPEEWVESAEFGLREDY</sequence>
<dbReference type="CDD" id="cd01045">
    <property type="entry name" value="Ferritin_like_AB"/>
    <property type="match status" value="1"/>
</dbReference>
<evidence type="ECO:0000259" key="1">
    <source>
        <dbReference type="Pfam" id="PF02915"/>
    </source>
</evidence>
<dbReference type="Pfam" id="PF02915">
    <property type="entry name" value="Rubrerythrin"/>
    <property type="match status" value="1"/>
</dbReference>
<evidence type="ECO:0000313" key="3">
    <source>
        <dbReference type="Proteomes" id="UP000236497"/>
    </source>
</evidence>
<dbReference type="InterPro" id="IPR009078">
    <property type="entry name" value="Ferritin-like_SF"/>
</dbReference>
<evidence type="ECO:0000313" key="2">
    <source>
        <dbReference type="EMBL" id="CRZ34704.1"/>
    </source>
</evidence>
<dbReference type="PANTHER" id="PTHR33531:SF7">
    <property type="entry name" value="HYPOTHETICAL MEMBRANE PROTEIN, CONSERVED"/>
    <property type="match status" value="1"/>
</dbReference>
<organism evidence="2 3">
    <name type="scientific">Herbinix hemicellulosilytica</name>
    <dbReference type="NCBI Taxonomy" id="1564487"/>
    <lineage>
        <taxon>Bacteria</taxon>
        <taxon>Bacillati</taxon>
        <taxon>Bacillota</taxon>
        <taxon>Clostridia</taxon>
        <taxon>Lachnospirales</taxon>
        <taxon>Lachnospiraceae</taxon>
        <taxon>Herbinix</taxon>
    </lineage>
</organism>
<gene>
    <name evidence="2" type="ORF">HHT355_1503</name>
</gene>
<dbReference type="InterPro" id="IPR012347">
    <property type="entry name" value="Ferritin-like"/>
</dbReference>
<dbReference type="OrthoDB" id="9792569at2"/>
<dbReference type="Proteomes" id="UP000236497">
    <property type="component" value="Unassembled WGS sequence"/>
</dbReference>
<dbReference type="GO" id="GO:0016491">
    <property type="term" value="F:oxidoreductase activity"/>
    <property type="evidence" value="ECO:0007669"/>
    <property type="project" value="InterPro"/>
</dbReference>
<keyword evidence="3" id="KW-1185">Reference proteome</keyword>
<dbReference type="RefSeq" id="WP_103202814.1">
    <property type="nucleotide sequence ID" value="NZ_CVTD020000016.1"/>
</dbReference>
<dbReference type="EMBL" id="CVTD020000016">
    <property type="protein sequence ID" value="CRZ34704.1"/>
    <property type="molecule type" value="Genomic_DNA"/>
</dbReference>
<dbReference type="Gene3D" id="1.20.1260.10">
    <property type="match status" value="1"/>
</dbReference>
<dbReference type="InterPro" id="IPR003251">
    <property type="entry name" value="Rr_diiron-bd_dom"/>
</dbReference>
<accession>A0A0H5SGV9</accession>